<comment type="similarity">
    <text evidence="1">Belongs to the thioredoxin family.</text>
</comment>
<dbReference type="InterPro" id="IPR045108">
    <property type="entry name" value="TXNDC17-like"/>
</dbReference>
<dbReference type="Gene3D" id="3.40.30.10">
    <property type="entry name" value="Glutaredoxin"/>
    <property type="match status" value="1"/>
</dbReference>
<dbReference type="STRING" id="686832.A0A0C2Z2J1"/>
<dbReference type="InterPro" id="IPR036249">
    <property type="entry name" value="Thioredoxin-like_sf"/>
</dbReference>
<dbReference type="AlphaFoldDB" id="A0A0C2Z2J1"/>
<reference evidence="4" key="2">
    <citation type="submission" date="2015-01" db="EMBL/GenBank/DDBJ databases">
        <title>Evolutionary Origins and Diversification of the Mycorrhizal Mutualists.</title>
        <authorList>
            <consortium name="DOE Joint Genome Institute"/>
            <consortium name="Mycorrhizal Genomics Consortium"/>
            <person name="Kohler A."/>
            <person name="Kuo A."/>
            <person name="Nagy L.G."/>
            <person name="Floudas D."/>
            <person name="Copeland A."/>
            <person name="Barry K.W."/>
            <person name="Cichocki N."/>
            <person name="Veneault-Fourrey C."/>
            <person name="LaButti K."/>
            <person name="Lindquist E.A."/>
            <person name="Lipzen A."/>
            <person name="Lundell T."/>
            <person name="Morin E."/>
            <person name="Murat C."/>
            <person name="Riley R."/>
            <person name="Ohm R."/>
            <person name="Sun H."/>
            <person name="Tunlid A."/>
            <person name="Henrissat B."/>
            <person name="Grigoriev I.V."/>
            <person name="Hibbett D.S."/>
            <person name="Martin F."/>
        </authorList>
    </citation>
    <scope>NUCLEOTIDE SEQUENCE [LARGE SCALE GENOMIC DNA]</scope>
    <source>
        <strain evidence="4">h7</strain>
    </source>
</reference>
<dbReference type="InterPro" id="IPR010357">
    <property type="entry name" value="TXNDC17_dom"/>
</dbReference>
<organism evidence="3 4">
    <name type="scientific">Hebeloma cylindrosporum</name>
    <dbReference type="NCBI Taxonomy" id="76867"/>
    <lineage>
        <taxon>Eukaryota</taxon>
        <taxon>Fungi</taxon>
        <taxon>Dikarya</taxon>
        <taxon>Basidiomycota</taxon>
        <taxon>Agaricomycotina</taxon>
        <taxon>Agaricomycetes</taxon>
        <taxon>Agaricomycetidae</taxon>
        <taxon>Agaricales</taxon>
        <taxon>Agaricineae</taxon>
        <taxon>Hymenogastraceae</taxon>
        <taxon>Hebeloma</taxon>
    </lineage>
</organism>
<dbReference type="GO" id="GO:0005829">
    <property type="term" value="C:cytosol"/>
    <property type="evidence" value="ECO:0007669"/>
    <property type="project" value="TreeGrafter"/>
</dbReference>
<feature type="domain" description="Thioredoxin" evidence="2">
    <location>
        <begin position="21"/>
        <end position="97"/>
    </location>
</feature>
<evidence type="ECO:0000313" key="3">
    <source>
        <dbReference type="EMBL" id="KIM47477.1"/>
    </source>
</evidence>
<proteinExistence type="inferred from homology"/>
<dbReference type="Proteomes" id="UP000053424">
    <property type="component" value="Unassembled WGS sequence"/>
</dbReference>
<dbReference type="HOGENOM" id="CLU_120161_2_1_1"/>
<dbReference type="PANTHER" id="PTHR12452">
    <property type="entry name" value="42-9-9 PROTEIN-RELATED"/>
    <property type="match status" value="1"/>
</dbReference>
<dbReference type="EMBL" id="KN831769">
    <property type="protein sequence ID" value="KIM47477.1"/>
    <property type="molecule type" value="Genomic_DNA"/>
</dbReference>
<dbReference type="SUPFAM" id="SSF52833">
    <property type="entry name" value="Thioredoxin-like"/>
    <property type="match status" value="1"/>
</dbReference>
<evidence type="ECO:0000256" key="1">
    <source>
        <dbReference type="ARBA" id="ARBA00008987"/>
    </source>
</evidence>
<keyword evidence="4" id="KW-1185">Reference proteome</keyword>
<dbReference type="Pfam" id="PF06110">
    <property type="entry name" value="TXD17-like_Trx"/>
    <property type="match status" value="1"/>
</dbReference>
<dbReference type="OrthoDB" id="78947at2759"/>
<dbReference type="PANTHER" id="PTHR12452:SF0">
    <property type="entry name" value="THIOREDOXIN DOMAIN-CONTAINING PROTEIN 17"/>
    <property type="match status" value="1"/>
</dbReference>
<name>A0A0C2Z2J1_HEBCY</name>
<protein>
    <recommendedName>
        <fullName evidence="2">Thioredoxin domain-containing protein</fullName>
    </recommendedName>
</protein>
<dbReference type="GO" id="GO:0047134">
    <property type="term" value="F:protein-disulfide reductase [NAD(P)H] activity"/>
    <property type="evidence" value="ECO:0007669"/>
    <property type="project" value="InterPro"/>
</dbReference>
<evidence type="ECO:0000313" key="4">
    <source>
        <dbReference type="Proteomes" id="UP000053424"/>
    </source>
</evidence>
<gene>
    <name evidence="3" type="ORF">M413DRAFT_439137</name>
</gene>
<sequence length="118" mass="13551">MPLYIADGSIDHITLKNVPEEFVIFYSSIIDGEMWCPDCRLVEKLVKETFPEQGPEALIVYVGNKPQWKNPLNIYRQEPWKVTSVPTIVRLKDGKELGRLSNEVEILEKLTEFVGTSK</sequence>
<evidence type="ECO:0000259" key="2">
    <source>
        <dbReference type="Pfam" id="PF06110"/>
    </source>
</evidence>
<accession>A0A0C2Z2J1</accession>
<reference evidence="3 4" key="1">
    <citation type="submission" date="2014-04" db="EMBL/GenBank/DDBJ databases">
        <authorList>
            <consortium name="DOE Joint Genome Institute"/>
            <person name="Kuo A."/>
            <person name="Gay G."/>
            <person name="Dore J."/>
            <person name="Kohler A."/>
            <person name="Nagy L.G."/>
            <person name="Floudas D."/>
            <person name="Copeland A."/>
            <person name="Barry K.W."/>
            <person name="Cichocki N."/>
            <person name="Veneault-Fourrey C."/>
            <person name="LaButti K."/>
            <person name="Lindquist E.A."/>
            <person name="Lipzen A."/>
            <person name="Lundell T."/>
            <person name="Morin E."/>
            <person name="Murat C."/>
            <person name="Sun H."/>
            <person name="Tunlid A."/>
            <person name="Henrissat B."/>
            <person name="Grigoriev I.V."/>
            <person name="Hibbett D.S."/>
            <person name="Martin F."/>
            <person name="Nordberg H.P."/>
            <person name="Cantor M.N."/>
            <person name="Hua S.X."/>
        </authorList>
    </citation>
    <scope>NUCLEOTIDE SEQUENCE [LARGE SCALE GENOMIC DNA]</scope>
    <source>
        <strain evidence="4">h7</strain>
    </source>
</reference>